<dbReference type="InterPro" id="IPR036388">
    <property type="entry name" value="WH-like_DNA-bd_sf"/>
</dbReference>
<dbReference type="Proteomes" id="UP000322699">
    <property type="component" value="Unassembled WGS sequence"/>
</dbReference>
<feature type="region of interest" description="Disordered" evidence="4">
    <location>
        <begin position="1"/>
        <end position="20"/>
    </location>
</feature>
<dbReference type="AlphaFoldDB" id="A0A5B1CLW8"/>
<dbReference type="PROSITE" id="PS50043">
    <property type="entry name" value="HTH_LUXR_2"/>
    <property type="match status" value="1"/>
</dbReference>
<dbReference type="InterPro" id="IPR000014">
    <property type="entry name" value="PAS"/>
</dbReference>
<dbReference type="GO" id="GO:0003677">
    <property type="term" value="F:DNA binding"/>
    <property type="evidence" value="ECO:0007669"/>
    <property type="project" value="UniProtKB-KW"/>
</dbReference>
<protein>
    <submittedName>
        <fullName evidence="6">DNA-binding transcriptional activator UhpA</fullName>
    </submittedName>
</protein>
<dbReference type="Gene3D" id="1.10.10.10">
    <property type="entry name" value="Winged helix-like DNA-binding domain superfamily/Winged helix DNA-binding domain"/>
    <property type="match status" value="1"/>
</dbReference>
<keyword evidence="7" id="KW-1185">Reference proteome</keyword>
<dbReference type="GO" id="GO:0006355">
    <property type="term" value="P:regulation of DNA-templated transcription"/>
    <property type="evidence" value="ECO:0007669"/>
    <property type="project" value="InterPro"/>
</dbReference>
<dbReference type="SUPFAM" id="SSF55785">
    <property type="entry name" value="PYP-like sensor domain (PAS domain)"/>
    <property type="match status" value="1"/>
</dbReference>
<dbReference type="PROSITE" id="PS00622">
    <property type="entry name" value="HTH_LUXR_1"/>
    <property type="match status" value="1"/>
</dbReference>
<reference evidence="6 7" key="1">
    <citation type="submission" date="2019-08" db="EMBL/GenBank/DDBJ databases">
        <title>Deep-cultivation of Planctomycetes and their phenomic and genomic characterization uncovers novel biology.</title>
        <authorList>
            <person name="Wiegand S."/>
            <person name="Jogler M."/>
            <person name="Boedeker C."/>
            <person name="Pinto D."/>
            <person name="Vollmers J."/>
            <person name="Rivas-Marin E."/>
            <person name="Kohn T."/>
            <person name="Peeters S.H."/>
            <person name="Heuer A."/>
            <person name="Rast P."/>
            <person name="Oberbeckmann S."/>
            <person name="Bunk B."/>
            <person name="Jeske O."/>
            <person name="Meyerdierks A."/>
            <person name="Storesund J.E."/>
            <person name="Kallscheuer N."/>
            <person name="Luecker S."/>
            <person name="Lage O.M."/>
            <person name="Pohl T."/>
            <person name="Merkel B.J."/>
            <person name="Hornburger P."/>
            <person name="Mueller R.-W."/>
            <person name="Bruemmer F."/>
            <person name="Labrenz M."/>
            <person name="Spormann A.M."/>
            <person name="Op Den Camp H."/>
            <person name="Overmann J."/>
            <person name="Amann R."/>
            <person name="Jetten M.S.M."/>
            <person name="Mascher T."/>
            <person name="Medema M.H."/>
            <person name="Devos D.P."/>
            <person name="Kaster A.-K."/>
            <person name="Ovreas L."/>
            <person name="Rohde M."/>
            <person name="Galperin M.Y."/>
            <person name="Jogler C."/>
        </authorList>
    </citation>
    <scope>NUCLEOTIDE SEQUENCE [LARGE SCALE GENOMIC DNA]</scope>
    <source>
        <strain evidence="6 7">LF1</strain>
    </source>
</reference>
<dbReference type="PANTHER" id="PTHR44688:SF16">
    <property type="entry name" value="DNA-BINDING TRANSCRIPTIONAL ACTIVATOR DEVR_DOSR"/>
    <property type="match status" value="1"/>
</dbReference>
<feature type="compositionally biased region" description="Polar residues" evidence="4">
    <location>
        <begin position="1"/>
        <end position="12"/>
    </location>
</feature>
<dbReference type="InterPro" id="IPR016032">
    <property type="entry name" value="Sig_transdc_resp-reg_C-effctor"/>
</dbReference>
<sequence length="232" mass="25619">MSPPTRVSSGAQKNRVDPPQIDPASLWAALSQTKGVGVSITDSEGRLLFVNDTAKVLFSESVDVDYQGKFIRDFHSAEYVTERLAMIARVLAEERPLAMRHIYRGKKIHSTVWPIRDAKPPFSRVVVISRGESGHDHGGVPETAELIDTEFIDLGPLNALTRREVEVAVLLGHGMSVPRVATLLHRSPKTIQRHKDSISKKLDVHGQAELVAIITEMGLELDDAKLKRLPPS</sequence>
<comment type="caution">
    <text evidence="6">The sequence shown here is derived from an EMBL/GenBank/DDBJ whole genome shotgun (WGS) entry which is preliminary data.</text>
</comment>
<dbReference type="Pfam" id="PF00196">
    <property type="entry name" value="GerE"/>
    <property type="match status" value="1"/>
</dbReference>
<dbReference type="PRINTS" id="PR00038">
    <property type="entry name" value="HTHLUXR"/>
</dbReference>
<evidence type="ECO:0000313" key="7">
    <source>
        <dbReference type="Proteomes" id="UP000322699"/>
    </source>
</evidence>
<organism evidence="6 7">
    <name type="scientific">Rubripirellula obstinata</name>
    <dbReference type="NCBI Taxonomy" id="406547"/>
    <lineage>
        <taxon>Bacteria</taxon>
        <taxon>Pseudomonadati</taxon>
        <taxon>Planctomycetota</taxon>
        <taxon>Planctomycetia</taxon>
        <taxon>Pirellulales</taxon>
        <taxon>Pirellulaceae</taxon>
        <taxon>Rubripirellula</taxon>
    </lineage>
</organism>
<dbReference type="SUPFAM" id="SSF46894">
    <property type="entry name" value="C-terminal effector domain of the bipartite response regulators"/>
    <property type="match status" value="1"/>
</dbReference>
<dbReference type="Gene3D" id="3.30.450.20">
    <property type="entry name" value="PAS domain"/>
    <property type="match status" value="1"/>
</dbReference>
<dbReference type="CDD" id="cd06170">
    <property type="entry name" value="LuxR_C_like"/>
    <property type="match status" value="1"/>
</dbReference>
<evidence type="ECO:0000259" key="5">
    <source>
        <dbReference type="PROSITE" id="PS50043"/>
    </source>
</evidence>
<dbReference type="CDD" id="cd00130">
    <property type="entry name" value="PAS"/>
    <property type="match status" value="1"/>
</dbReference>
<gene>
    <name evidence="6" type="ORF">LF1_40760</name>
</gene>
<accession>A0A5B1CLW8</accession>
<dbReference type="InterPro" id="IPR000792">
    <property type="entry name" value="Tscrpt_reg_LuxR_C"/>
</dbReference>
<keyword evidence="1" id="KW-0805">Transcription regulation</keyword>
<evidence type="ECO:0000313" key="6">
    <source>
        <dbReference type="EMBL" id="KAA1261526.1"/>
    </source>
</evidence>
<name>A0A5B1CLW8_9BACT</name>
<feature type="domain" description="HTH luxR-type" evidence="5">
    <location>
        <begin position="153"/>
        <end position="218"/>
    </location>
</feature>
<dbReference type="SMART" id="SM00421">
    <property type="entry name" value="HTH_LUXR"/>
    <property type="match status" value="1"/>
</dbReference>
<evidence type="ECO:0000256" key="4">
    <source>
        <dbReference type="SAM" id="MobiDB-lite"/>
    </source>
</evidence>
<dbReference type="InterPro" id="IPR035965">
    <property type="entry name" value="PAS-like_dom_sf"/>
</dbReference>
<evidence type="ECO:0000256" key="1">
    <source>
        <dbReference type="ARBA" id="ARBA00023015"/>
    </source>
</evidence>
<evidence type="ECO:0000256" key="3">
    <source>
        <dbReference type="ARBA" id="ARBA00023163"/>
    </source>
</evidence>
<dbReference type="EMBL" id="VRLW01000001">
    <property type="protein sequence ID" value="KAA1261526.1"/>
    <property type="molecule type" value="Genomic_DNA"/>
</dbReference>
<dbReference type="PANTHER" id="PTHR44688">
    <property type="entry name" value="DNA-BINDING TRANSCRIPTIONAL ACTIVATOR DEVR_DOSR"/>
    <property type="match status" value="1"/>
</dbReference>
<dbReference type="RefSeq" id="WP_235033396.1">
    <property type="nucleotide sequence ID" value="NZ_LWSK01000053.1"/>
</dbReference>
<evidence type="ECO:0000256" key="2">
    <source>
        <dbReference type="ARBA" id="ARBA00023125"/>
    </source>
</evidence>
<keyword evidence="2 6" id="KW-0238">DNA-binding</keyword>
<keyword evidence="3" id="KW-0804">Transcription</keyword>
<proteinExistence type="predicted"/>